<evidence type="ECO:0000313" key="2">
    <source>
        <dbReference type="EMBL" id="PNW79122.1"/>
    </source>
</evidence>
<evidence type="ECO:0000256" key="1">
    <source>
        <dbReference type="SAM" id="MobiDB-lite"/>
    </source>
</evidence>
<dbReference type="Gramene" id="PNW79122">
    <property type="protein sequence ID" value="PNW79122"/>
    <property type="gene ID" value="CHLRE_09g401478v5"/>
</dbReference>
<dbReference type="GO" id="GO:0006744">
    <property type="term" value="P:ubiquinone biosynthetic process"/>
    <property type="evidence" value="ECO:0000318"/>
    <property type="project" value="GO_Central"/>
</dbReference>
<evidence type="ECO:0008006" key="4">
    <source>
        <dbReference type="Google" id="ProtNLM"/>
    </source>
</evidence>
<dbReference type="STRING" id="3055.A0A2K3DF26"/>
<dbReference type="KEGG" id="cre:CHLRE_09g401478v5"/>
<reference evidence="2 3" key="1">
    <citation type="journal article" date="2007" name="Science">
        <title>The Chlamydomonas genome reveals the evolution of key animal and plant functions.</title>
        <authorList>
            <person name="Merchant S.S."/>
            <person name="Prochnik S.E."/>
            <person name="Vallon O."/>
            <person name="Harris E.H."/>
            <person name="Karpowicz S.J."/>
            <person name="Witman G.B."/>
            <person name="Terry A."/>
            <person name="Salamov A."/>
            <person name="Fritz-Laylin L.K."/>
            <person name="Marechal-Drouard L."/>
            <person name="Marshall W.F."/>
            <person name="Qu L.H."/>
            <person name="Nelson D.R."/>
            <person name="Sanderfoot A.A."/>
            <person name="Spalding M.H."/>
            <person name="Kapitonov V.V."/>
            <person name="Ren Q."/>
            <person name="Ferris P."/>
            <person name="Lindquist E."/>
            <person name="Shapiro H."/>
            <person name="Lucas S.M."/>
            <person name="Grimwood J."/>
            <person name="Schmutz J."/>
            <person name="Cardol P."/>
            <person name="Cerutti H."/>
            <person name="Chanfreau G."/>
            <person name="Chen C.L."/>
            <person name="Cognat V."/>
            <person name="Croft M.T."/>
            <person name="Dent R."/>
            <person name="Dutcher S."/>
            <person name="Fernandez E."/>
            <person name="Fukuzawa H."/>
            <person name="Gonzalez-Ballester D."/>
            <person name="Gonzalez-Halphen D."/>
            <person name="Hallmann A."/>
            <person name="Hanikenne M."/>
            <person name="Hippler M."/>
            <person name="Inwood W."/>
            <person name="Jabbari K."/>
            <person name="Kalanon M."/>
            <person name="Kuras R."/>
            <person name="Lefebvre P.A."/>
            <person name="Lemaire S.D."/>
            <person name="Lobanov A.V."/>
            <person name="Lohr M."/>
            <person name="Manuell A."/>
            <person name="Meier I."/>
            <person name="Mets L."/>
            <person name="Mittag M."/>
            <person name="Mittelmeier T."/>
            <person name="Moroney J.V."/>
            <person name="Moseley J."/>
            <person name="Napoli C."/>
            <person name="Nedelcu A.M."/>
            <person name="Niyogi K."/>
            <person name="Novoselov S.V."/>
            <person name="Paulsen I.T."/>
            <person name="Pazour G."/>
            <person name="Purton S."/>
            <person name="Ral J.P."/>
            <person name="Riano-Pachon D.M."/>
            <person name="Riekhof W."/>
            <person name="Rymarquis L."/>
            <person name="Schroda M."/>
            <person name="Stern D."/>
            <person name="Umen J."/>
            <person name="Willows R."/>
            <person name="Wilson N."/>
            <person name="Zimmer S.L."/>
            <person name="Allmer J."/>
            <person name="Balk J."/>
            <person name="Bisova K."/>
            <person name="Chen C.J."/>
            <person name="Elias M."/>
            <person name="Gendler K."/>
            <person name="Hauser C."/>
            <person name="Lamb M.R."/>
            <person name="Ledford H."/>
            <person name="Long J.C."/>
            <person name="Minagawa J."/>
            <person name="Page M.D."/>
            <person name="Pan J."/>
            <person name="Pootakham W."/>
            <person name="Roje S."/>
            <person name="Rose A."/>
            <person name="Stahlberg E."/>
            <person name="Terauchi A.M."/>
            <person name="Yang P."/>
            <person name="Ball S."/>
            <person name="Bowler C."/>
            <person name="Dieckmann C.L."/>
            <person name="Gladyshev V.N."/>
            <person name="Green P."/>
            <person name="Jorgensen R."/>
            <person name="Mayfield S."/>
            <person name="Mueller-Roeber B."/>
            <person name="Rajamani S."/>
            <person name="Sayre R.T."/>
            <person name="Brokstein P."/>
            <person name="Dubchak I."/>
            <person name="Goodstein D."/>
            <person name="Hornick L."/>
            <person name="Huang Y.W."/>
            <person name="Jhaveri J."/>
            <person name="Luo Y."/>
            <person name="Martinez D."/>
            <person name="Ngau W.C."/>
            <person name="Otillar B."/>
            <person name="Poliakov A."/>
            <person name="Porter A."/>
            <person name="Szajkowski L."/>
            <person name="Werner G."/>
            <person name="Zhou K."/>
            <person name="Grigoriev I.V."/>
            <person name="Rokhsar D.S."/>
            <person name="Grossman A.R."/>
        </authorList>
    </citation>
    <scope>NUCLEOTIDE SEQUENCE [LARGE SCALE GENOMIC DNA]</scope>
    <source>
        <strain evidence="3">CC-503</strain>
    </source>
</reference>
<dbReference type="Proteomes" id="UP000006906">
    <property type="component" value="Chromosome 9"/>
</dbReference>
<feature type="compositionally biased region" description="Low complexity" evidence="1">
    <location>
        <begin position="92"/>
        <end position="103"/>
    </location>
</feature>
<dbReference type="PANTHER" id="PTHR11237:SF4">
    <property type="entry name" value="5-DEMETHOXYUBIQUINONE HYDROXYLASE, MITOCHONDRIAL"/>
    <property type="match status" value="1"/>
</dbReference>
<dbReference type="GeneID" id="5723164"/>
<dbReference type="GO" id="GO:0005743">
    <property type="term" value="C:mitochondrial inner membrane"/>
    <property type="evidence" value="ECO:0000318"/>
    <property type="project" value="GO_Central"/>
</dbReference>
<protein>
    <recommendedName>
        <fullName evidence="4">Ubiquinone biosynthesis protein</fullName>
    </recommendedName>
</protein>
<evidence type="ECO:0000313" key="3">
    <source>
        <dbReference type="Proteomes" id="UP000006906"/>
    </source>
</evidence>
<dbReference type="AlphaFoldDB" id="A0A2K3DF26"/>
<feature type="compositionally biased region" description="Low complexity" evidence="1">
    <location>
        <begin position="124"/>
        <end position="140"/>
    </location>
</feature>
<feature type="compositionally biased region" description="Basic and acidic residues" evidence="1">
    <location>
        <begin position="141"/>
        <end position="158"/>
    </location>
</feature>
<accession>A0A2K3DF26</accession>
<name>A0A2K3DF26_CHLRE</name>
<dbReference type="RefSeq" id="XP_042921399.1">
    <property type="nucleotide sequence ID" value="XM_043066028.1"/>
</dbReference>
<gene>
    <name evidence="2" type="ORF">CHLRE_09g401478v5</name>
</gene>
<feature type="compositionally biased region" description="Basic and acidic residues" evidence="1">
    <location>
        <begin position="165"/>
        <end position="176"/>
    </location>
</feature>
<dbReference type="EMBL" id="CM008970">
    <property type="protein sequence ID" value="PNW79122.1"/>
    <property type="molecule type" value="Genomic_DNA"/>
</dbReference>
<organism evidence="2 3">
    <name type="scientific">Chlamydomonas reinhardtii</name>
    <name type="common">Chlamydomonas smithii</name>
    <dbReference type="NCBI Taxonomy" id="3055"/>
    <lineage>
        <taxon>Eukaryota</taxon>
        <taxon>Viridiplantae</taxon>
        <taxon>Chlorophyta</taxon>
        <taxon>core chlorophytes</taxon>
        <taxon>Chlorophyceae</taxon>
        <taxon>CS clade</taxon>
        <taxon>Chlamydomonadales</taxon>
        <taxon>Chlamydomonadaceae</taxon>
        <taxon>Chlamydomonas</taxon>
    </lineage>
</organism>
<feature type="region of interest" description="Disordered" evidence="1">
    <location>
        <begin position="84"/>
        <end position="187"/>
    </location>
</feature>
<dbReference type="InterPro" id="IPR011566">
    <property type="entry name" value="Ubq_synth_Coq7"/>
</dbReference>
<proteinExistence type="predicted"/>
<dbReference type="OrthoDB" id="275371at2759"/>
<dbReference type="GO" id="GO:0004497">
    <property type="term" value="F:monooxygenase activity"/>
    <property type="evidence" value="ECO:0007669"/>
    <property type="project" value="InterPro"/>
</dbReference>
<dbReference type="Pfam" id="PF03232">
    <property type="entry name" value="COQ7"/>
    <property type="match status" value="1"/>
</dbReference>
<dbReference type="InParanoid" id="A0A2K3DF26"/>
<dbReference type="PANTHER" id="PTHR11237">
    <property type="entry name" value="COENZYME Q10 BIOSYNTHESIS PROTEIN 7"/>
    <property type="match status" value="1"/>
</dbReference>
<sequence length="416" mass="41985">MRGATVWHLAQKSVGPAQLLAHVSQLESQAVLGQGALTCAAVAGASRAPCPCGAPHDASIAPAGHLQVLTAAASAASNDITAPRSSALVPDSNSTSSSSSCSYSHHRHHQHHLQPYAQRHFRTAAPPHAAHPSSPGAAAAHDPDAAGGRSREAAHDDYSYDDDGRDGSHEYGHESSAETQEQDSQLDRDRALKRVLRSSNAAELAAVHFFSGAAAVLPRARPDAAFFAEQEQGAAEEVRRLLPRYRVRPSLVQGPLSLASFALGAAAAAAPPGLRLAIAGAVGDALTEHYNEQLRQLNDAGAAAQAPEVRRALRSLRDLPRLPDGAPPAPDLVSVLQEGVAAATAAAAPPPGDDGAAGPAAAAAAAAAGAAAGAAARGPTVLAGVARALRELGLEGGVGAVVKAGARVALDVAAKV</sequence>
<keyword evidence="3" id="KW-1185">Reference proteome</keyword>